<comment type="function">
    <text evidence="11">Involved in the TonB-dependent energy-dependent transport of various receptor-bound substrates. Protects ExbD from proteolytic degradation and functionally stabilizes TonB.</text>
</comment>
<dbReference type="NCBIfam" id="TIGR02797">
    <property type="entry name" value="exbB"/>
    <property type="match status" value="1"/>
</dbReference>
<evidence type="ECO:0000256" key="5">
    <source>
        <dbReference type="ARBA" id="ARBA00022475"/>
    </source>
</evidence>
<dbReference type="InterPro" id="IPR002898">
    <property type="entry name" value="MotA_ExbB_proton_chnl"/>
</dbReference>
<keyword evidence="8 12" id="KW-0653">Protein transport</keyword>
<dbReference type="OrthoDB" id="9805133at2"/>
<feature type="region of interest" description="Disordered" evidence="13">
    <location>
        <begin position="58"/>
        <end position="82"/>
    </location>
</feature>
<evidence type="ECO:0000256" key="10">
    <source>
        <dbReference type="ARBA" id="ARBA00023136"/>
    </source>
</evidence>
<evidence type="ECO:0000256" key="8">
    <source>
        <dbReference type="ARBA" id="ARBA00022927"/>
    </source>
</evidence>
<evidence type="ECO:0000256" key="1">
    <source>
        <dbReference type="ARBA" id="ARBA00004429"/>
    </source>
</evidence>
<dbReference type="GO" id="GO:0005886">
    <property type="term" value="C:plasma membrane"/>
    <property type="evidence" value="ECO:0007669"/>
    <property type="project" value="UniProtKB-SubCell"/>
</dbReference>
<evidence type="ECO:0000256" key="3">
    <source>
        <dbReference type="ARBA" id="ARBA00022093"/>
    </source>
</evidence>
<keyword evidence="17" id="KW-1185">Reference proteome</keyword>
<keyword evidence="10 14" id="KW-0472">Membrane</keyword>
<evidence type="ECO:0000256" key="13">
    <source>
        <dbReference type="SAM" id="MobiDB-lite"/>
    </source>
</evidence>
<keyword evidence="7 14" id="KW-0812">Transmembrane</keyword>
<evidence type="ECO:0000256" key="2">
    <source>
        <dbReference type="ARBA" id="ARBA00011471"/>
    </source>
</evidence>
<name>A0A1I5UID0_9GAMM</name>
<feature type="domain" description="MotA/TolQ/ExbB proton channel" evidence="15">
    <location>
        <begin position="178"/>
        <end position="282"/>
    </location>
</feature>
<dbReference type="InterPro" id="IPR050790">
    <property type="entry name" value="ExbB/TolQ_transport"/>
</dbReference>
<evidence type="ECO:0000256" key="6">
    <source>
        <dbReference type="ARBA" id="ARBA00022519"/>
    </source>
</evidence>
<organism evidence="16 17">
    <name type="scientific">Geopseudomonas sagittaria</name>
    <dbReference type="NCBI Taxonomy" id="1135990"/>
    <lineage>
        <taxon>Bacteria</taxon>
        <taxon>Pseudomonadati</taxon>
        <taxon>Pseudomonadota</taxon>
        <taxon>Gammaproteobacteria</taxon>
        <taxon>Pseudomonadales</taxon>
        <taxon>Pseudomonadaceae</taxon>
        <taxon>Geopseudomonas</taxon>
    </lineage>
</organism>
<keyword evidence="9 14" id="KW-1133">Transmembrane helix</keyword>
<dbReference type="EMBL" id="FOXM01000008">
    <property type="protein sequence ID" value="SFP95044.1"/>
    <property type="molecule type" value="Genomic_DNA"/>
</dbReference>
<evidence type="ECO:0000256" key="14">
    <source>
        <dbReference type="SAM" id="Phobius"/>
    </source>
</evidence>
<keyword evidence="6" id="KW-0997">Cell inner membrane</keyword>
<evidence type="ECO:0000259" key="15">
    <source>
        <dbReference type="Pfam" id="PF01618"/>
    </source>
</evidence>
<feature type="transmembrane region" description="Helical" evidence="14">
    <location>
        <begin position="209"/>
        <end position="234"/>
    </location>
</feature>
<sequence length="320" mass="32743">MKALACLAQPTPRLARSLHLPAIAVLLGSLLLAPAVLAVEPAAAAPLATASAPAAQASGPAAASEPSPTATDNPAQPASAAAAAPAHDLSPWGMYQGADVVVKGVMIGLLLASVVTWTIWLAKGLELLGARRRLRGELADFKGLRSLDQAAELAHAKHSFSAVLIEDAQDELRLSANLVEKEGIKERVSFRLERLVAASGRQMSVGTGVLATIGSVSPFVGLFGTVWGIMNSFIGIAESQTTNLAVVAPGIAEALLATALGLVAAIPAVVIYNVFARSIAGYKAQVADISAQVLLLVSRDLDRQPPTAAPRSAAPMAKVG</sequence>
<evidence type="ECO:0000256" key="11">
    <source>
        <dbReference type="ARBA" id="ARBA00024816"/>
    </source>
</evidence>
<evidence type="ECO:0000256" key="7">
    <source>
        <dbReference type="ARBA" id="ARBA00022692"/>
    </source>
</evidence>
<feature type="transmembrane region" description="Helical" evidence="14">
    <location>
        <begin position="100"/>
        <end position="122"/>
    </location>
</feature>
<evidence type="ECO:0000313" key="17">
    <source>
        <dbReference type="Proteomes" id="UP000243084"/>
    </source>
</evidence>
<protein>
    <recommendedName>
        <fullName evidence="3">Biopolymer transport protein ExbB</fullName>
    </recommendedName>
</protein>
<dbReference type="GO" id="GO:0017038">
    <property type="term" value="P:protein import"/>
    <property type="evidence" value="ECO:0007669"/>
    <property type="project" value="TreeGrafter"/>
</dbReference>
<evidence type="ECO:0000256" key="12">
    <source>
        <dbReference type="RuleBase" id="RU004057"/>
    </source>
</evidence>
<dbReference type="RefSeq" id="WP_092431702.1">
    <property type="nucleotide sequence ID" value="NZ_FOXM01000008.1"/>
</dbReference>
<gene>
    <name evidence="16" type="ORF">SAMN05216229_108142</name>
</gene>
<reference evidence="17" key="1">
    <citation type="submission" date="2016-10" db="EMBL/GenBank/DDBJ databases">
        <authorList>
            <person name="Varghese N."/>
            <person name="Submissions S."/>
        </authorList>
    </citation>
    <scope>NUCLEOTIDE SEQUENCE [LARGE SCALE GENOMIC DNA]</scope>
    <source>
        <strain evidence="17">JCM 18195</strain>
    </source>
</reference>
<dbReference type="AlphaFoldDB" id="A0A1I5UID0"/>
<keyword evidence="4 12" id="KW-0813">Transport</keyword>
<evidence type="ECO:0000256" key="9">
    <source>
        <dbReference type="ARBA" id="ARBA00022989"/>
    </source>
</evidence>
<comment type="subcellular location">
    <subcellularLocation>
        <location evidence="1">Cell inner membrane</location>
        <topology evidence="1">Multi-pass membrane protein</topology>
    </subcellularLocation>
    <subcellularLocation>
        <location evidence="12">Membrane</location>
        <topology evidence="12">Multi-pass membrane protein</topology>
    </subcellularLocation>
</comment>
<dbReference type="Pfam" id="PF01618">
    <property type="entry name" value="MotA_ExbB"/>
    <property type="match status" value="1"/>
</dbReference>
<evidence type="ECO:0000256" key="4">
    <source>
        <dbReference type="ARBA" id="ARBA00022448"/>
    </source>
</evidence>
<dbReference type="GO" id="GO:0022857">
    <property type="term" value="F:transmembrane transporter activity"/>
    <property type="evidence" value="ECO:0007669"/>
    <property type="project" value="InterPro"/>
</dbReference>
<evidence type="ECO:0000313" key="16">
    <source>
        <dbReference type="EMBL" id="SFP95044.1"/>
    </source>
</evidence>
<comment type="similarity">
    <text evidence="12">Belongs to the exbB/tolQ family.</text>
</comment>
<comment type="subunit">
    <text evidence="2">The accessory proteins ExbB and ExbD seem to form a complex with TonB.</text>
</comment>
<dbReference type="PANTHER" id="PTHR30625:SF16">
    <property type="entry name" value="BIOPOLYMER TRANSPORT PROTEIN EXBB"/>
    <property type="match status" value="1"/>
</dbReference>
<dbReference type="Proteomes" id="UP000243084">
    <property type="component" value="Unassembled WGS sequence"/>
</dbReference>
<accession>A0A1I5UID0</accession>
<proteinExistence type="inferred from homology"/>
<keyword evidence="5" id="KW-1003">Cell membrane</keyword>
<dbReference type="InterPro" id="IPR014164">
    <property type="entry name" value="TonB_ExbB_1"/>
</dbReference>
<feature type="transmembrane region" description="Helical" evidence="14">
    <location>
        <begin position="254"/>
        <end position="275"/>
    </location>
</feature>
<dbReference type="PANTHER" id="PTHR30625">
    <property type="entry name" value="PROTEIN TOLQ"/>
    <property type="match status" value="1"/>
</dbReference>